<evidence type="ECO:0000256" key="2">
    <source>
        <dbReference type="ARBA" id="ARBA00022670"/>
    </source>
</evidence>
<comment type="catalytic activity">
    <reaction evidence="1 6 7">
        <text>Thiol-dependent hydrolysis of ester, thioester, amide, peptide and isopeptide bonds formed by the C-terminal Gly of ubiquitin (a 76-residue protein attached to proteins as an intracellular targeting signal).</text>
        <dbReference type="EC" id="3.4.19.12"/>
    </reaction>
</comment>
<dbReference type="GO" id="GO:0006511">
    <property type="term" value="P:ubiquitin-dependent protein catabolic process"/>
    <property type="evidence" value="ECO:0007669"/>
    <property type="project" value="UniProtKB-UniRule"/>
</dbReference>
<keyword evidence="5 6" id="KW-0788">Thiol protease</keyword>
<dbReference type="InterPro" id="IPR001578">
    <property type="entry name" value="Peptidase_C12_UCH"/>
</dbReference>
<evidence type="ECO:0000259" key="9">
    <source>
        <dbReference type="PROSITE" id="PS52048"/>
    </source>
</evidence>
<dbReference type="InterPro" id="IPR038765">
    <property type="entry name" value="Papain-like_cys_pep_sf"/>
</dbReference>
<protein>
    <recommendedName>
        <fullName evidence="7">Ubiquitin carboxyl-terminal hydrolase</fullName>
        <ecNumber evidence="7">3.4.19.12</ecNumber>
    </recommendedName>
</protein>
<keyword evidence="8" id="KW-0175">Coiled coil</keyword>
<evidence type="ECO:0000313" key="11">
    <source>
        <dbReference type="Proteomes" id="UP000243515"/>
    </source>
</evidence>
<evidence type="ECO:0000256" key="6">
    <source>
        <dbReference type="PROSITE-ProRule" id="PRU01393"/>
    </source>
</evidence>
<dbReference type="EC" id="3.4.19.12" evidence="7"/>
<gene>
    <name evidence="10" type="ORF">Egran_03908</name>
</gene>
<dbReference type="FunFam" id="3.40.532.10:FF:000010">
    <property type="entry name" value="Ubiquitin carboxyl-terminal hydrolase"/>
    <property type="match status" value="1"/>
</dbReference>
<dbReference type="Pfam" id="PF01088">
    <property type="entry name" value="Peptidase_C12"/>
    <property type="match status" value="1"/>
</dbReference>
<dbReference type="OrthoDB" id="1924260at2759"/>
<keyword evidence="4 6" id="KW-0378">Hydrolase</keyword>
<evidence type="ECO:0000256" key="4">
    <source>
        <dbReference type="ARBA" id="ARBA00022801"/>
    </source>
</evidence>
<feature type="active site" description="Nucleophile" evidence="6">
    <location>
        <position position="122"/>
    </location>
</feature>
<dbReference type="EMBL" id="NPHW01004193">
    <property type="protein sequence ID" value="OXV08329.1"/>
    <property type="molecule type" value="Genomic_DNA"/>
</dbReference>
<dbReference type="GO" id="GO:0016579">
    <property type="term" value="P:protein deubiquitination"/>
    <property type="evidence" value="ECO:0007669"/>
    <property type="project" value="TreeGrafter"/>
</dbReference>
<dbReference type="Proteomes" id="UP000243515">
    <property type="component" value="Unassembled WGS sequence"/>
</dbReference>
<dbReference type="SUPFAM" id="SSF54001">
    <property type="entry name" value="Cysteine proteinases"/>
    <property type="match status" value="1"/>
</dbReference>
<evidence type="ECO:0000256" key="1">
    <source>
        <dbReference type="ARBA" id="ARBA00000707"/>
    </source>
</evidence>
<evidence type="ECO:0000256" key="7">
    <source>
        <dbReference type="RuleBase" id="RU361215"/>
    </source>
</evidence>
<organism evidence="10 11">
    <name type="scientific">Elaphomyces granulatus</name>
    <dbReference type="NCBI Taxonomy" id="519963"/>
    <lineage>
        <taxon>Eukaryota</taxon>
        <taxon>Fungi</taxon>
        <taxon>Dikarya</taxon>
        <taxon>Ascomycota</taxon>
        <taxon>Pezizomycotina</taxon>
        <taxon>Eurotiomycetes</taxon>
        <taxon>Eurotiomycetidae</taxon>
        <taxon>Eurotiales</taxon>
        <taxon>Elaphomycetaceae</taxon>
        <taxon>Elaphomyces</taxon>
    </lineage>
</organism>
<dbReference type="GO" id="GO:0005737">
    <property type="term" value="C:cytoplasm"/>
    <property type="evidence" value="ECO:0007669"/>
    <property type="project" value="TreeGrafter"/>
</dbReference>
<feature type="coiled-coil region" evidence="8">
    <location>
        <begin position="352"/>
        <end position="380"/>
    </location>
</feature>
<reference evidence="10 11" key="1">
    <citation type="journal article" date="2015" name="Environ. Microbiol.">
        <title>Metagenome sequence of Elaphomyces granulatus from sporocarp tissue reveals Ascomycota ectomycorrhizal fingerprints of genome expansion and a Proteobacteria-rich microbiome.</title>
        <authorList>
            <person name="Quandt C.A."/>
            <person name="Kohler A."/>
            <person name="Hesse C.N."/>
            <person name="Sharpton T.J."/>
            <person name="Martin F."/>
            <person name="Spatafora J.W."/>
        </authorList>
    </citation>
    <scope>NUCLEOTIDE SEQUENCE [LARGE SCALE GENOMIC DNA]</scope>
    <source>
        <strain evidence="10 11">OSC145934</strain>
    </source>
</reference>
<feature type="active site" description="Proton donor" evidence="6">
    <location>
        <position position="214"/>
    </location>
</feature>
<accession>A0A232LVZ8</accession>
<evidence type="ECO:0000313" key="10">
    <source>
        <dbReference type="EMBL" id="OXV08329.1"/>
    </source>
</evidence>
<dbReference type="GO" id="GO:0004843">
    <property type="term" value="F:cysteine-type deubiquitinase activity"/>
    <property type="evidence" value="ECO:0007669"/>
    <property type="project" value="UniProtKB-UniRule"/>
</dbReference>
<keyword evidence="11" id="KW-1185">Reference proteome</keyword>
<evidence type="ECO:0000256" key="8">
    <source>
        <dbReference type="SAM" id="Coils"/>
    </source>
</evidence>
<dbReference type="AlphaFoldDB" id="A0A232LVZ8"/>
<dbReference type="PANTHER" id="PTHR10589:SF29">
    <property type="entry name" value="UBIQUITIN CARBOXYL-TERMINAL HYDROLASE"/>
    <property type="match status" value="1"/>
</dbReference>
<evidence type="ECO:0000256" key="5">
    <source>
        <dbReference type="ARBA" id="ARBA00022807"/>
    </source>
</evidence>
<dbReference type="InterPro" id="IPR036959">
    <property type="entry name" value="Peptidase_C12_UCH_sf"/>
</dbReference>
<proteinExistence type="inferred from homology"/>
<keyword evidence="2 6" id="KW-0645">Protease</keyword>
<evidence type="ECO:0000256" key="3">
    <source>
        <dbReference type="ARBA" id="ARBA00022786"/>
    </source>
</evidence>
<dbReference type="CDD" id="cd09617">
    <property type="entry name" value="Peptidase_C12_UCH37_BAP1"/>
    <property type="match status" value="1"/>
</dbReference>
<feature type="domain" description="UCH catalytic" evidence="9">
    <location>
        <begin position="43"/>
        <end position="275"/>
    </location>
</feature>
<dbReference type="PANTHER" id="PTHR10589">
    <property type="entry name" value="UBIQUITIN CARBOXYL-TERMINAL HYDROLASE"/>
    <property type="match status" value="1"/>
</dbReference>
<dbReference type="Gene3D" id="3.40.532.10">
    <property type="entry name" value="Peptidase C12, ubiquitin carboxyl-terminal hydrolase"/>
    <property type="match status" value="1"/>
</dbReference>
<dbReference type="PRINTS" id="PR00707">
    <property type="entry name" value="UBCTHYDRLASE"/>
</dbReference>
<sequence length="419" mass="47845">MTERIKRRRLGRPPKRHYGPEATILPGRSLVPATVADRRTWNGFCEIESEPALFNVILREFGVRGIKVHELVSLEEEMMAFVPKPIYGLIFLFRWREDDPDKQEASCPDGVWFANQTSNNACASVALLNIVNNVEGIELGEHLRRFKDFTMPFTPALRGDAITNFEFVKQIHNSFARKMDMLNSDLQLKNDATAKRKKAGKHRQEHGESEAGFHFIAFVPAMGKVWKFDGLERQPQGLGQYSEDKWLDLVKPEIRSRMTEYEEGQIEFSVLSLVRDPILDITRELALNVKCLETVNRQLDEGIATSDHTFANLPDVILGPALDLGLTQDDIDCAEIPQGVLETYQASTLKELDLLQRRLIDSQRRIRESMKEELQSCQADDDHAAGRRHEYGPAVRSWIGMLARKAVIKDLLDEFPEMQ</sequence>
<name>A0A232LVZ8_9EURO</name>
<comment type="caution">
    <text evidence="10">The sequence shown here is derived from an EMBL/GenBank/DDBJ whole genome shotgun (WGS) entry which is preliminary data.</text>
</comment>
<dbReference type="PROSITE" id="PS52048">
    <property type="entry name" value="UCH_DOMAIN"/>
    <property type="match status" value="1"/>
</dbReference>
<feature type="site" description="Important for enzyme activity" evidence="6">
    <location>
        <position position="229"/>
    </location>
</feature>
<keyword evidence="3 6" id="KW-0833">Ubl conjugation pathway</keyword>
<feature type="site" description="Transition state stabilizer" evidence="6">
    <location>
        <position position="116"/>
    </location>
</feature>
<comment type="similarity">
    <text evidence="6 7">Belongs to the peptidase C12 family.</text>
</comment>